<sequence length="367" mass="41653">MRTGKACVRFKTFQSRSPALNSKPNSMFNLDSLCFFKTNLQSAIIILHPVSTKMIFKKNLLCCFYGNNSFKKQRSPEQSSPYSITMLKVPEHQVAGRQAIDGKLGPLIDNSGHFYKPLQDDDERGTRELTFYHSFSSNTRIPHHIRRFFPVFHGTQLLKASDGSGLRPHLVLQDITSDHLNPSILDIKIGSRTWYLEASNAYIQNCFHRDKTTTTVSLGFRICGLQIYNESGFWKPERKLVRNFTADDVRSILRMFVSSNVGPEPDFSFADSVYGGCDGILERLMELKTWFEDQTMYHFCSCSVLLLFDKESFLKGKTPFAEVKLIDFAHVVDGNGVIDHNFLGGLCSFIKFVSQVLADSKGSTMED</sequence>
<dbReference type="EC" id="2.7.1.151" evidence="8"/>
<evidence type="ECO:0000313" key="9">
    <source>
        <dbReference type="EMBL" id="KAK5782581.1"/>
    </source>
</evidence>
<evidence type="ECO:0000256" key="1">
    <source>
        <dbReference type="ARBA" id="ARBA00007374"/>
    </source>
</evidence>
<comment type="catalytic activity">
    <reaction evidence="6 8">
        <text>1D-myo-inositol 1,4,5-trisphosphate + 2 ATP = 1D-myo-inositol 1,3,4,5,6-pentakisphosphate + 2 ADP + 2 H(+)</text>
        <dbReference type="Rhea" id="RHEA:32359"/>
        <dbReference type="ChEBI" id="CHEBI:15378"/>
        <dbReference type="ChEBI" id="CHEBI:30616"/>
        <dbReference type="ChEBI" id="CHEBI:57733"/>
        <dbReference type="ChEBI" id="CHEBI:203600"/>
        <dbReference type="ChEBI" id="CHEBI:456216"/>
        <dbReference type="EC" id="2.7.1.151"/>
    </reaction>
</comment>
<dbReference type="EC" id="2.7.1.140" evidence="8"/>
<keyword evidence="2 8" id="KW-0808">Transferase</keyword>
<dbReference type="Proteomes" id="UP001358586">
    <property type="component" value="Chromosome 11"/>
</dbReference>
<gene>
    <name evidence="9" type="ORF">PVK06_037086</name>
</gene>
<evidence type="ECO:0000256" key="7">
    <source>
        <dbReference type="ARBA" id="ARBA00036525"/>
    </source>
</evidence>
<evidence type="ECO:0000313" key="10">
    <source>
        <dbReference type="Proteomes" id="UP001358586"/>
    </source>
</evidence>
<dbReference type="InterPro" id="IPR005522">
    <property type="entry name" value="IPK"/>
</dbReference>
<reference evidence="9 10" key="1">
    <citation type="submission" date="2023-03" db="EMBL/GenBank/DDBJ databases">
        <title>WGS of Gossypium arboreum.</title>
        <authorList>
            <person name="Yu D."/>
        </authorList>
    </citation>
    <scope>NUCLEOTIDE SEQUENCE [LARGE SCALE GENOMIC DNA]</scope>
    <source>
        <tissue evidence="9">Leaf</tissue>
    </source>
</reference>
<dbReference type="Gene3D" id="3.30.470.160">
    <property type="entry name" value="Inositol polyphosphate kinase"/>
    <property type="match status" value="1"/>
</dbReference>
<evidence type="ECO:0000256" key="8">
    <source>
        <dbReference type="RuleBase" id="RU363090"/>
    </source>
</evidence>
<protein>
    <recommendedName>
        <fullName evidence="8">Inositol polyphosphate multikinase</fullName>
        <ecNumber evidence="8">2.7.1.140</ecNumber>
        <ecNumber evidence="8">2.7.1.151</ecNumber>
    </recommendedName>
</protein>
<dbReference type="InterPro" id="IPR038286">
    <property type="entry name" value="IPK_sf"/>
</dbReference>
<comment type="function">
    <text evidence="8">Inositol phosphate kinase with a broad substrate specificity.</text>
</comment>
<organism evidence="9 10">
    <name type="scientific">Gossypium arboreum</name>
    <name type="common">Tree cotton</name>
    <name type="synonym">Gossypium nanking</name>
    <dbReference type="NCBI Taxonomy" id="29729"/>
    <lineage>
        <taxon>Eukaryota</taxon>
        <taxon>Viridiplantae</taxon>
        <taxon>Streptophyta</taxon>
        <taxon>Embryophyta</taxon>
        <taxon>Tracheophyta</taxon>
        <taxon>Spermatophyta</taxon>
        <taxon>Magnoliopsida</taxon>
        <taxon>eudicotyledons</taxon>
        <taxon>Gunneridae</taxon>
        <taxon>Pentapetalae</taxon>
        <taxon>rosids</taxon>
        <taxon>malvids</taxon>
        <taxon>Malvales</taxon>
        <taxon>Malvaceae</taxon>
        <taxon>Malvoideae</taxon>
        <taxon>Gossypium</taxon>
    </lineage>
</organism>
<keyword evidence="5 8" id="KW-0067">ATP-binding</keyword>
<keyword evidence="4 8" id="KW-0418">Kinase</keyword>
<dbReference type="SUPFAM" id="SSF56104">
    <property type="entry name" value="SAICAR synthase-like"/>
    <property type="match status" value="1"/>
</dbReference>
<comment type="similarity">
    <text evidence="1 8">Belongs to the inositol phosphokinase (IPK) family.</text>
</comment>
<dbReference type="EMBL" id="JARKNE010000011">
    <property type="protein sequence ID" value="KAK5782581.1"/>
    <property type="molecule type" value="Genomic_DNA"/>
</dbReference>
<dbReference type="PANTHER" id="PTHR12400">
    <property type="entry name" value="INOSITOL POLYPHOSPHATE KINASE"/>
    <property type="match status" value="1"/>
</dbReference>
<evidence type="ECO:0000256" key="6">
    <source>
        <dbReference type="ARBA" id="ARBA00036164"/>
    </source>
</evidence>
<comment type="catalytic activity">
    <reaction evidence="7 8">
        <text>1D-myo-inositol 1,3,4,6-tetrakisphosphate + ATP = 1D-myo-inositol 1,3,4,5,6-pentakisphosphate + ADP + H(+)</text>
        <dbReference type="Rhea" id="RHEA:12717"/>
        <dbReference type="ChEBI" id="CHEBI:15378"/>
        <dbReference type="ChEBI" id="CHEBI:30616"/>
        <dbReference type="ChEBI" id="CHEBI:57660"/>
        <dbReference type="ChEBI" id="CHEBI:57733"/>
        <dbReference type="ChEBI" id="CHEBI:456216"/>
        <dbReference type="EC" id="2.7.1.140"/>
    </reaction>
</comment>
<proteinExistence type="inferred from homology"/>
<name>A0ABR0MW94_GOSAR</name>
<evidence type="ECO:0000256" key="2">
    <source>
        <dbReference type="ARBA" id="ARBA00022679"/>
    </source>
</evidence>
<evidence type="ECO:0000256" key="3">
    <source>
        <dbReference type="ARBA" id="ARBA00022741"/>
    </source>
</evidence>
<comment type="caution">
    <text evidence="9">The sequence shown here is derived from an EMBL/GenBank/DDBJ whole genome shotgun (WGS) entry which is preliminary data.</text>
</comment>
<dbReference type="PANTHER" id="PTHR12400:SF51">
    <property type="entry name" value="INOSITOL POLYPHOSPHATE MULTIKINASE"/>
    <property type="match status" value="1"/>
</dbReference>
<accession>A0ABR0MW94</accession>
<evidence type="ECO:0000256" key="4">
    <source>
        <dbReference type="ARBA" id="ARBA00022777"/>
    </source>
</evidence>
<keyword evidence="10" id="KW-1185">Reference proteome</keyword>
<evidence type="ECO:0000256" key="5">
    <source>
        <dbReference type="ARBA" id="ARBA00022840"/>
    </source>
</evidence>
<keyword evidence="3 8" id="KW-0547">Nucleotide-binding</keyword>
<dbReference type="Pfam" id="PF03770">
    <property type="entry name" value="IPK"/>
    <property type="match status" value="1"/>
</dbReference>